<proteinExistence type="predicted"/>
<dbReference type="CDD" id="cd01650">
    <property type="entry name" value="RT_nLTR_like"/>
    <property type="match status" value="1"/>
</dbReference>
<dbReference type="GO" id="GO:0003824">
    <property type="term" value="F:catalytic activity"/>
    <property type="evidence" value="ECO:0007669"/>
    <property type="project" value="InterPro"/>
</dbReference>
<dbReference type="Pfam" id="PF00078">
    <property type="entry name" value="RVT_1"/>
    <property type="match status" value="1"/>
</dbReference>
<evidence type="ECO:0000259" key="1">
    <source>
        <dbReference type="PROSITE" id="PS50878"/>
    </source>
</evidence>
<keyword evidence="2" id="KW-1185">Reference proteome</keyword>
<feature type="domain" description="Reverse transcriptase" evidence="1">
    <location>
        <begin position="497"/>
        <end position="768"/>
    </location>
</feature>
<dbReference type="Gene3D" id="3.60.10.10">
    <property type="entry name" value="Endonuclease/exonuclease/phosphatase"/>
    <property type="match status" value="1"/>
</dbReference>
<dbReference type="InterPro" id="IPR000477">
    <property type="entry name" value="RT_dom"/>
</dbReference>
<evidence type="ECO:0000313" key="3">
    <source>
        <dbReference type="WBParaSite" id="TREG1_136360.1"/>
    </source>
</evidence>
<dbReference type="PANTHER" id="PTHR47510">
    <property type="entry name" value="REVERSE TRANSCRIPTASE DOMAIN-CONTAINING PROTEIN"/>
    <property type="match status" value="1"/>
</dbReference>
<dbReference type="AlphaFoldDB" id="A0AA85J7Y4"/>
<dbReference type="Proteomes" id="UP000050795">
    <property type="component" value="Unassembled WGS sequence"/>
</dbReference>
<organism evidence="2 3">
    <name type="scientific">Trichobilharzia regenti</name>
    <name type="common">Nasal bird schistosome</name>
    <dbReference type="NCBI Taxonomy" id="157069"/>
    <lineage>
        <taxon>Eukaryota</taxon>
        <taxon>Metazoa</taxon>
        <taxon>Spiralia</taxon>
        <taxon>Lophotrochozoa</taxon>
        <taxon>Platyhelminthes</taxon>
        <taxon>Trematoda</taxon>
        <taxon>Digenea</taxon>
        <taxon>Strigeidida</taxon>
        <taxon>Schistosomatoidea</taxon>
        <taxon>Schistosomatidae</taxon>
        <taxon>Trichobilharzia</taxon>
    </lineage>
</organism>
<dbReference type="SUPFAM" id="SSF56672">
    <property type="entry name" value="DNA/RNA polymerases"/>
    <property type="match status" value="1"/>
</dbReference>
<dbReference type="Pfam" id="PF03372">
    <property type="entry name" value="Exo_endo_phos"/>
    <property type="match status" value="1"/>
</dbReference>
<reference evidence="2" key="1">
    <citation type="submission" date="2022-06" db="EMBL/GenBank/DDBJ databases">
        <authorList>
            <person name="Berger JAMES D."/>
            <person name="Berger JAMES D."/>
        </authorList>
    </citation>
    <scope>NUCLEOTIDE SEQUENCE [LARGE SCALE GENOMIC DNA]</scope>
</reference>
<dbReference type="InterPro" id="IPR036691">
    <property type="entry name" value="Endo/exonu/phosph_ase_sf"/>
</dbReference>
<dbReference type="WBParaSite" id="TREG1_136360.1">
    <property type="protein sequence ID" value="TREG1_136360.1"/>
    <property type="gene ID" value="TREG1_136360"/>
</dbReference>
<name>A0AA85J7Y4_TRIRE</name>
<dbReference type="PANTHER" id="PTHR47510:SF3">
    <property type="entry name" value="ENDO_EXONUCLEASE_PHOSPHATASE DOMAIN-CONTAINING PROTEIN"/>
    <property type="match status" value="1"/>
</dbReference>
<accession>A0AA85J7Y4</accession>
<dbReference type="SUPFAM" id="SSF56219">
    <property type="entry name" value="DNase I-like"/>
    <property type="match status" value="1"/>
</dbReference>
<evidence type="ECO:0000313" key="2">
    <source>
        <dbReference type="Proteomes" id="UP000050795"/>
    </source>
</evidence>
<sequence length="936" mass="107199">MITNRIKYSNSFIKRFKPYDFHATNNASNKSKRKHHAGWQRALKQTPLYRTTIPVIVTSNCRSLPNKIMHLQSLLSSDTYHNTAIVALQETWLHELYDDNLVSLNGFTLFRQDRLCSRKKRGGGVATFIHSQWSTSNNVCFSYSNDFIDCITVKCRPKHLSKFKYVFISNIYVTPGCSASDLSDFADEFTEFAVTHLENSLSVVTGDFNCCDCSFLVSLGHANIVKFPTRLDKTLDLVFINDEEIYEVRRRAPIMNSDHCIIRILPKIYSRSHFNIFSNLSKRTQQRCYSQENMLKLRCMLNDTNWELFNEHKLDDTISNLTDYLKFCLDICCPKQIIFKRMDRFSSPHLKKLRREKEKLYKTKNKSGLKKINTQIKSEIKRLNNIYNQTILSCKTSENIWKLFREITGCGKHNNFASSIDVNTLNRSFIRPPNVLSAFNLTNNTTSDFHRFNTSDVLKCLKSLKPSQSLGPDGIPAIVLKKCADILSNPLTSILNTSFSNNNVPSLWKDIKIIPVPKSGSGDSVKFRPIAITSPFLKLMEKLLLQKLIPSLSFSNDPKQFAYKQGRSTLDAAAVFHHNIVSSLDKGAKYVRCTFLDYTSAFDSVPRGLLLNKLSLTQTESWAINWLHSYFSNRMQYTVYNGVASSPLLTEAGVPQGAVLSPFLFSFFLHDLPLSDEINFVKYADDLTVSLPVKSQSDCFKLNSFLSDISQWSKINGLTLNPSKCQTVDFSFRHKRDLQTLVSTHDVCRIEGTIIETKSNAKYLGLVISSDLTWSSHIQMISKKVFRLTYYIKKLRLTGVPQPLLTQFVNSRILPILLYCSPLVFPGLLKKDYTILRRMLKVVSRTSGVKLSQLVTTLVDKHLNTCEKWSKTILSDPQHPLYSQLSPCISSGRTRNQYKIIYARTTKYRNSTIPYLARVLSDRDNVRRETYDLLCC</sequence>
<dbReference type="InterPro" id="IPR005135">
    <property type="entry name" value="Endo/exonuclease/phosphatase"/>
</dbReference>
<dbReference type="InterPro" id="IPR043502">
    <property type="entry name" value="DNA/RNA_pol_sf"/>
</dbReference>
<protein>
    <recommendedName>
        <fullName evidence="1">Reverse transcriptase domain-containing protein</fullName>
    </recommendedName>
</protein>
<dbReference type="PROSITE" id="PS50878">
    <property type="entry name" value="RT_POL"/>
    <property type="match status" value="1"/>
</dbReference>
<reference evidence="3" key="2">
    <citation type="submission" date="2023-11" db="UniProtKB">
        <authorList>
            <consortium name="WormBaseParasite"/>
        </authorList>
    </citation>
    <scope>IDENTIFICATION</scope>
</reference>